<feature type="domain" description="HTH lysR-type" evidence="5">
    <location>
        <begin position="1"/>
        <end position="58"/>
    </location>
</feature>
<dbReference type="CDD" id="cd05466">
    <property type="entry name" value="PBP2_LTTR_substrate"/>
    <property type="match status" value="1"/>
</dbReference>
<accession>A0A942I8M2</accession>
<reference evidence="6" key="1">
    <citation type="submission" date="2021-04" db="EMBL/GenBank/DDBJ databases">
        <title>Pseudaminobacter soli sp. nov., isolated from paddy soil contaminated by heavy metals.</title>
        <authorList>
            <person name="Zhang K."/>
        </authorList>
    </citation>
    <scope>NUCLEOTIDE SEQUENCE</scope>
    <source>
        <strain evidence="6">19-2017</strain>
    </source>
</reference>
<evidence type="ECO:0000313" key="6">
    <source>
        <dbReference type="EMBL" id="MBS3649505.1"/>
    </source>
</evidence>
<sequence length="283" mass="32241">MNLELLDTFLDLIETRNFNRTAERLGVRQSTVSSRIRTLEQMLGKQLFQRSKSGTSPTAAGARFQELASSLKLHWLDARRNVQSIEAFDQLIRIGLASQMYERVLESFLNRVRSTMPKLALYVEIDYADQMILDLTRGNLDLAVLYSPRHMPDLHYEQIAEERYVMVSSNRLHLSEVDRSDYIRANYSLPFAHMHKQLLPQLESTPLSVGNLGAIVFLLSRRGGTAYVTEAASEPLLAEGLVRAVAEAPIISHPIYSAVHVRHRHSHVHRRLLQTLKLVMDKG</sequence>
<dbReference type="EMBL" id="JAGWCR010000006">
    <property type="protein sequence ID" value="MBS3649505.1"/>
    <property type="molecule type" value="Genomic_DNA"/>
</dbReference>
<keyword evidence="7" id="KW-1185">Reference proteome</keyword>
<evidence type="ECO:0000256" key="3">
    <source>
        <dbReference type="ARBA" id="ARBA00023125"/>
    </source>
</evidence>
<proteinExistence type="inferred from homology"/>
<name>A0A942I8M2_9HYPH</name>
<dbReference type="Proteomes" id="UP000680348">
    <property type="component" value="Unassembled WGS sequence"/>
</dbReference>
<dbReference type="PANTHER" id="PTHR30126:SF21">
    <property type="entry name" value="TRANSCRIPTIONAL REGULATOR-RELATED"/>
    <property type="match status" value="1"/>
</dbReference>
<dbReference type="SUPFAM" id="SSF53850">
    <property type="entry name" value="Periplasmic binding protein-like II"/>
    <property type="match status" value="1"/>
</dbReference>
<evidence type="ECO:0000256" key="4">
    <source>
        <dbReference type="ARBA" id="ARBA00023163"/>
    </source>
</evidence>
<evidence type="ECO:0000256" key="2">
    <source>
        <dbReference type="ARBA" id="ARBA00023015"/>
    </source>
</evidence>
<dbReference type="Pfam" id="PF00126">
    <property type="entry name" value="HTH_1"/>
    <property type="match status" value="1"/>
</dbReference>
<protein>
    <submittedName>
        <fullName evidence="6">LysR family transcriptional regulator</fullName>
    </submittedName>
</protein>
<dbReference type="Gene3D" id="3.40.190.10">
    <property type="entry name" value="Periplasmic binding protein-like II"/>
    <property type="match status" value="2"/>
</dbReference>
<comment type="similarity">
    <text evidence="1">Belongs to the LysR transcriptional regulatory family.</text>
</comment>
<dbReference type="InterPro" id="IPR036388">
    <property type="entry name" value="WH-like_DNA-bd_sf"/>
</dbReference>
<keyword evidence="4" id="KW-0804">Transcription</keyword>
<dbReference type="Gene3D" id="1.10.10.10">
    <property type="entry name" value="Winged helix-like DNA-binding domain superfamily/Winged helix DNA-binding domain"/>
    <property type="match status" value="1"/>
</dbReference>
<dbReference type="PRINTS" id="PR00039">
    <property type="entry name" value="HTHLYSR"/>
</dbReference>
<keyword evidence="2" id="KW-0805">Transcription regulation</keyword>
<organism evidence="6 7">
    <name type="scientific">Pseudaminobacter soli</name>
    <name type="common">ex Zhang et al. 2022</name>
    <dbReference type="NCBI Taxonomy" id="2831468"/>
    <lineage>
        <taxon>Bacteria</taxon>
        <taxon>Pseudomonadati</taxon>
        <taxon>Pseudomonadota</taxon>
        <taxon>Alphaproteobacteria</taxon>
        <taxon>Hyphomicrobiales</taxon>
        <taxon>Phyllobacteriaceae</taxon>
        <taxon>Pseudaminobacter</taxon>
    </lineage>
</organism>
<dbReference type="InterPro" id="IPR005119">
    <property type="entry name" value="LysR_subst-bd"/>
</dbReference>
<dbReference type="InterPro" id="IPR036390">
    <property type="entry name" value="WH_DNA-bd_sf"/>
</dbReference>
<dbReference type="GO" id="GO:0003700">
    <property type="term" value="F:DNA-binding transcription factor activity"/>
    <property type="evidence" value="ECO:0007669"/>
    <property type="project" value="InterPro"/>
</dbReference>
<dbReference type="PROSITE" id="PS50931">
    <property type="entry name" value="HTH_LYSR"/>
    <property type="match status" value="1"/>
</dbReference>
<comment type="caution">
    <text evidence="6">The sequence shown here is derived from an EMBL/GenBank/DDBJ whole genome shotgun (WGS) entry which is preliminary data.</text>
</comment>
<dbReference type="AlphaFoldDB" id="A0A942I8M2"/>
<dbReference type="Pfam" id="PF03466">
    <property type="entry name" value="LysR_substrate"/>
    <property type="match status" value="1"/>
</dbReference>
<evidence type="ECO:0000256" key="1">
    <source>
        <dbReference type="ARBA" id="ARBA00009437"/>
    </source>
</evidence>
<dbReference type="PANTHER" id="PTHR30126">
    <property type="entry name" value="HTH-TYPE TRANSCRIPTIONAL REGULATOR"/>
    <property type="match status" value="1"/>
</dbReference>
<dbReference type="SUPFAM" id="SSF46785">
    <property type="entry name" value="Winged helix' DNA-binding domain"/>
    <property type="match status" value="1"/>
</dbReference>
<dbReference type="GO" id="GO:0000976">
    <property type="term" value="F:transcription cis-regulatory region binding"/>
    <property type="evidence" value="ECO:0007669"/>
    <property type="project" value="TreeGrafter"/>
</dbReference>
<evidence type="ECO:0000259" key="5">
    <source>
        <dbReference type="PROSITE" id="PS50931"/>
    </source>
</evidence>
<dbReference type="InterPro" id="IPR000847">
    <property type="entry name" value="LysR_HTH_N"/>
</dbReference>
<keyword evidence="3" id="KW-0238">DNA-binding</keyword>
<evidence type="ECO:0000313" key="7">
    <source>
        <dbReference type="Proteomes" id="UP000680348"/>
    </source>
</evidence>
<gene>
    <name evidence="6" type="ORF">KEU06_12885</name>
</gene>